<accession>A0A0G4FJK1</accession>
<evidence type="ECO:0000313" key="1">
    <source>
        <dbReference type="EMBL" id="CEM13868.1"/>
    </source>
</evidence>
<name>A0A0G4FJK1_9ALVE</name>
<reference evidence="1" key="1">
    <citation type="submission" date="2014-11" db="EMBL/GenBank/DDBJ databases">
        <authorList>
            <person name="Otto D Thomas"/>
            <person name="Naeem Raeece"/>
        </authorList>
    </citation>
    <scope>NUCLEOTIDE SEQUENCE</scope>
</reference>
<sequence>MEGEYDGNPDRGVSDLKAFQRGFLSRIRGACYPPKDGKPRENTQFALVLRGRGVDRVTRTCTVEEREPTSLERREWDYLEDLRANAIHQVMQDMTIRPHLPVRELLSPQRVYVEEDITPPASSFDQQRGRDRRGYRVEYLKEQESSTLWFGVDSACFYNLITHALFQAADAVGAIVWKWKLDPPISIKGYKDSRGDADLCVGMTSGYWDIRGNGRNAVVPCVVTPPDQNICGDLPGLFTNVLGGAMWITEHPAIRQSLIQAEAETRALTGHQGA</sequence>
<dbReference type="PhylomeDB" id="A0A0G4FJK1"/>
<organism evidence="1">
    <name type="scientific">Chromera velia CCMP2878</name>
    <dbReference type="NCBI Taxonomy" id="1169474"/>
    <lineage>
        <taxon>Eukaryota</taxon>
        <taxon>Sar</taxon>
        <taxon>Alveolata</taxon>
        <taxon>Colpodellida</taxon>
        <taxon>Chromeraceae</taxon>
        <taxon>Chromera</taxon>
    </lineage>
</organism>
<proteinExistence type="predicted"/>
<dbReference type="EMBL" id="CDMZ01000418">
    <property type="protein sequence ID" value="CEM13868.1"/>
    <property type="molecule type" value="Genomic_DNA"/>
</dbReference>
<protein>
    <submittedName>
        <fullName evidence="1">Uncharacterized protein</fullName>
    </submittedName>
</protein>
<gene>
    <name evidence="1" type="ORF">Cvel_3402</name>
</gene>
<dbReference type="AlphaFoldDB" id="A0A0G4FJK1"/>
<dbReference type="VEuPathDB" id="CryptoDB:Cvel_3402"/>